<keyword evidence="3" id="KW-1185">Reference proteome</keyword>
<proteinExistence type="predicted"/>
<dbReference type="RefSeq" id="WP_338435811.1">
    <property type="nucleotide sequence ID" value="NZ_JAUYVH010000002.1"/>
</dbReference>
<evidence type="ECO:0000313" key="3">
    <source>
        <dbReference type="Proteomes" id="UP001225596"/>
    </source>
</evidence>
<protein>
    <submittedName>
        <fullName evidence="2">Uncharacterized protein</fullName>
    </submittedName>
</protein>
<reference evidence="2 3" key="1">
    <citation type="submission" date="2023-08" db="EMBL/GenBank/DDBJ databases">
        <title>Oxalobacteraceae gen .nov., isolated from river sludge outside the plant.</title>
        <authorList>
            <person name="Zhao S.Y."/>
        </authorList>
    </citation>
    <scope>NUCLEOTIDE SEQUENCE [LARGE SCALE GENOMIC DNA]</scope>
    <source>
        <strain evidence="2 3">R-40</strain>
    </source>
</reference>
<feature type="signal peptide" evidence="1">
    <location>
        <begin position="1"/>
        <end position="29"/>
    </location>
</feature>
<keyword evidence="1" id="KW-0732">Signal</keyword>
<dbReference type="EMBL" id="JAUYVH010000002">
    <property type="protein sequence ID" value="MDQ9169887.1"/>
    <property type="molecule type" value="Genomic_DNA"/>
</dbReference>
<comment type="caution">
    <text evidence="2">The sequence shown here is derived from an EMBL/GenBank/DDBJ whole genome shotgun (WGS) entry which is preliminary data.</text>
</comment>
<dbReference type="Proteomes" id="UP001225596">
    <property type="component" value="Unassembled WGS sequence"/>
</dbReference>
<organism evidence="2 3">
    <name type="scientific">Keguizhuia sedimenti</name>
    <dbReference type="NCBI Taxonomy" id="3064264"/>
    <lineage>
        <taxon>Bacteria</taxon>
        <taxon>Pseudomonadati</taxon>
        <taxon>Pseudomonadota</taxon>
        <taxon>Betaproteobacteria</taxon>
        <taxon>Burkholderiales</taxon>
        <taxon>Oxalobacteraceae</taxon>
        <taxon>Keguizhuia</taxon>
    </lineage>
</organism>
<evidence type="ECO:0000313" key="2">
    <source>
        <dbReference type="EMBL" id="MDQ9169887.1"/>
    </source>
</evidence>
<sequence>MHYARFHPRFSTAALACLLFSLSTHTVVAAPEGMAAAESLLAAEE</sequence>
<evidence type="ECO:0000256" key="1">
    <source>
        <dbReference type="SAM" id="SignalP"/>
    </source>
</evidence>
<accession>A0ABU1BLX0</accession>
<feature type="chain" id="PRO_5045370843" evidence="1">
    <location>
        <begin position="30"/>
        <end position="45"/>
    </location>
</feature>
<gene>
    <name evidence="2" type="ORF">Q8A64_05620</name>
</gene>
<name>A0ABU1BLX0_9BURK</name>